<organism evidence="1 2">
    <name type="scientific">Mycobacterium phage BrownCNA</name>
    <dbReference type="NCBI Taxonomy" id="1698252"/>
    <lineage>
        <taxon>Viruses</taxon>
        <taxon>Duplodnaviria</taxon>
        <taxon>Heunggongvirae</taxon>
        <taxon>Uroviricota</taxon>
        <taxon>Caudoviricetes</taxon>
        <taxon>Bclasvirinae</taxon>
        <taxon>Coopervirus</taxon>
        <taxon>Coopervirus brownCNA</taxon>
    </lineage>
</organism>
<dbReference type="EMBL" id="KT270441">
    <property type="protein sequence ID" value="AKY02790.1"/>
    <property type="molecule type" value="Genomic_DNA"/>
</dbReference>
<dbReference type="RefSeq" id="YP_009214994.1">
    <property type="nucleotide sequence ID" value="NC_028968.1"/>
</dbReference>
<evidence type="ECO:0000313" key="2">
    <source>
        <dbReference type="Proteomes" id="UP000201833"/>
    </source>
</evidence>
<dbReference type="Proteomes" id="UP000201833">
    <property type="component" value="Segment"/>
</dbReference>
<sequence>MTGAGVPTRADVERLFDADRHHLRHWWAVVWIVDRWRLVYDPPSPT</sequence>
<accession>A0A0K1Y6Q1</accession>
<proteinExistence type="predicted"/>
<reference evidence="2" key="1">
    <citation type="submission" date="2015-07" db="EMBL/GenBank/DDBJ databases">
        <authorList>
            <person name="Peister A."/>
            <person name="Blumer L.S."/>
            <person name="Brown G.E."/>
            <person name="Attia A.B."/>
            <person name="Bradley K.A."/>
            <person name="Cerda N.J."/>
            <person name="Comeaux R.M."/>
            <person name="Delaney R."/>
            <person name="Fowler D.R."/>
            <person name="Garner J.A."/>
            <person name="McGary K.L."/>
            <person name="Moore J.H."/>
            <person name="Morris L.K."/>
            <person name="Powell E.M."/>
            <person name="Williams C.L."/>
            <person name="Williams R.L."/>
            <person name="Wilson J.B."/>
            <person name="Witherspoon E.J."/>
            <person name="Bolles M.R."/>
            <person name="Garrick M."/>
            <person name="Lowe A.R."/>
            <person name="Delesalle V.A."/>
            <person name="Bradley K.W."/>
            <person name="Asai D.J."/>
            <person name="Bowman C.A."/>
            <person name="Russell D.A."/>
            <person name="Pope W.H."/>
            <person name="Jacobs-Sera D."/>
            <person name="Hendrix R.W."/>
            <person name="Hatfull G.F."/>
        </authorList>
    </citation>
    <scope>NUCLEOTIDE SEQUENCE [LARGE SCALE GENOMIC DNA]</scope>
</reference>
<evidence type="ECO:0000313" key="1">
    <source>
        <dbReference type="EMBL" id="AKY02790.1"/>
    </source>
</evidence>
<protein>
    <submittedName>
        <fullName evidence="1">Uncharacterized protein</fullName>
    </submittedName>
</protein>
<name>A0A0K1Y6Q1_9CAUD</name>
<gene>
    <name evidence="1" type="ORF">SEA_BROWNCNA_77</name>
</gene>
<dbReference type="OrthoDB" id="25805at10239"/>
<keyword evidence="2" id="KW-1185">Reference proteome</keyword>
<dbReference type="GeneID" id="26641318"/>
<dbReference type="KEGG" id="vg:26641318"/>